<dbReference type="PANTHER" id="PTHR46700">
    <property type="entry name" value="ARM REPEAT SUPERFAMILY PROTEIN"/>
    <property type="match status" value="1"/>
</dbReference>
<reference evidence="5" key="1">
    <citation type="journal article" date="2013" name="Science">
        <title>The Amborella genome and the evolution of flowering plants.</title>
        <authorList>
            <consortium name="Amborella Genome Project"/>
        </authorList>
    </citation>
    <scope>NUCLEOTIDE SEQUENCE [LARGE SCALE GENOMIC DNA]</scope>
</reference>
<evidence type="ECO:0000256" key="2">
    <source>
        <dbReference type="SAM" id="MobiDB-lite"/>
    </source>
</evidence>
<name>U5CZ80_AMBTC</name>
<feature type="repeat" description="ARM" evidence="1">
    <location>
        <begin position="145"/>
        <end position="187"/>
    </location>
</feature>
<feature type="domain" description="U-box" evidence="3">
    <location>
        <begin position="119"/>
        <end position="341"/>
    </location>
</feature>
<dbReference type="OMA" id="RCAHADV"/>
<dbReference type="AlphaFoldDB" id="U5CZ80"/>
<dbReference type="InterPro" id="IPR000225">
    <property type="entry name" value="Armadillo"/>
</dbReference>
<dbReference type="InterPro" id="IPR011989">
    <property type="entry name" value="ARM-like"/>
</dbReference>
<feature type="compositionally biased region" description="Basic and acidic residues" evidence="2">
    <location>
        <begin position="61"/>
        <end position="71"/>
    </location>
</feature>
<sequence length="443" mass="47669">MAKVQRGVGGSVVLNRHGSRLWPALRSSCIGLRLIDTMRCGRTSVVSSQEQLQRSKKKKEKKEMSDLKKRNEGSERLSELLKWEVESLGDVDGEVKKKMEVFSAFQRVVKVLQFGEGKAKKEAAIDVRRLAKEDAEARVALAMLGAIPPLVSMIDCEDEEFHVASLYALLNLAIGNDVNKAAIVKTGAVHKMLALLKTLTSQAVSDAMVANFLGLTALDSNKAIIGSSGAVPFLVSVLVNPNTTLQAEQDALRALYNLSICASNAAPLLETPLVPTLLSLLGDMATSERSLAILANLSSTPDGRRAISKGPNAFTLLVDALTWADSPNCQESACYIIMMLAHKSWADRQALNSRVFESEKGKQIEAGGSAVAPVSAPICGGGGEGWGGGDMSEERMAVKEMVQLSLQSNMRRIVMRANLPQEFAPSEHFKTVTATSSSKSLPF</sequence>
<dbReference type="PROSITE" id="PS50176">
    <property type="entry name" value="ARM_REPEAT"/>
    <property type="match status" value="2"/>
</dbReference>
<dbReference type="InterPro" id="IPR058678">
    <property type="entry name" value="ARM_PUB"/>
</dbReference>
<dbReference type="SUPFAM" id="SSF48371">
    <property type="entry name" value="ARM repeat"/>
    <property type="match status" value="1"/>
</dbReference>
<dbReference type="Proteomes" id="UP000017836">
    <property type="component" value="Unassembled WGS sequence"/>
</dbReference>
<evidence type="ECO:0000256" key="1">
    <source>
        <dbReference type="PROSITE-ProRule" id="PRU00259"/>
    </source>
</evidence>
<accession>U5CZ80</accession>
<dbReference type="eggNOG" id="KOG0167">
    <property type="taxonomic scope" value="Eukaryota"/>
</dbReference>
<dbReference type="Pfam" id="PF25598">
    <property type="entry name" value="ARM_PUB"/>
    <property type="match status" value="1"/>
</dbReference>
<dbReference type="Gramene" id="ERN18646">
    <property type="protein sequence ID" value="ERN18646"/>
    <property type="gene ID" value="AMTR_s00065p00179210"/>
</dbReference>
<feature type="repeat" description="ARM" evidence="1">
    <location>
        <begin position="229"/>
        <end position="259"/>
    </location>
</feature>
<keyword evidence="5" id="KW-1185">Reference proteome</keyword>
<dbReference type="InterPro" id="IPR016024">
    <property type="entry name" value="ARM-type_fold"/>
</dbReference>
<dbReference type="SMART" id="SM00185">
    <property type="entry name" value="ARM"/>
    <property type="match status" value="4"/>
</dbReference>
<dbReference type="PANTHER" id="PTHR46700:SF1">
    <property type="entry name" value="ARM REPEAT SUPERFAMILY PROTEIN"/>
    <property type="match status" value="1"/>
</dbReference>
<evidence type="ECO:0000313" key="5">
    <source>
        <dbReference type="Proteomes" id="UP000017836"/>
    </source>
</evidence>
<proteinExistence type="predicted"/>
<organism evidence="4 5">
    <name type="scientific">Amborella trichopoda</name>
    <dbReference type="NCBI Taxonomy" id="13333"/>
    <lineage>
        <taxon>Eukaryota</taxon>
        <taxon>Viridiplantae</taxon>
        <taxon>Streptophyta</taxon>
        <taxon>Embryophyta</taxon>
        <taxon>Tracheophyta</taxon>
        <taxon>Spermatophyta</taxon>
        <taxon>Magnoliopsida</taxon>
        <taxon>Amborellales</taxon>
        <taxon>Amborellaceae</taxon>
        <taxon>Amborella</taxon>
    </lineage>
</organism>
<dbReference type="HOGENOM" id="CLU_006348_6_1_1"/>
<evidence type="ECO:0000259" key="3">
    <source>
        <dbReference type="Pfam" id="PF25598"/>
    </source>
</evidence>
<dbReference type="EMBL" id="KI392088">
    <property type="protein sequence ID" value="ERN18646.1"/>
    <property type="molecule type" value="Genomic_DNA"/>
</dbReference>
<dbReference type="Gene3D" id="1.25.10.10">
    <property type="entry name" value="Leucine-rich Repeat Variant"/>
    <property type="match status" value="2"/>
</dbReference>
<protein>
    <recommendedName>
        <fullName evidence="3">U-box domain-containing protein</fullName>
    </recommendedName>
</protein>
<feature type="region of interest" description="Disordered" evidence="2">
    <location>
        <begin position="46"/>
        <end position="71"/>
    </location>
</feature>
<evidence type="ECO:0000313" key="4">
    <source>
        <dbReference type="EMBL" id="ERN18646.1"/>
    </source>
</evidence>
<gene>
    <name evidence="4" type="ORF">AMTR_s00065p00179210</name>
</gene>